<name>A0A5Q0H4H5_SACSY</name>
<dbReference type="OrthoDB" id="3243414at2"/>
<comment type="cofactor">
    <cofactor evidence="1">
        <name>pantetheine 4'-phosphate</name>
        <dbReference type="ChEBI" id="CHEBI:47942"/>
    </cofactor>
</comment>
<dbReference type="PANTHER" id="PTHR45527">
    <property type="entry name" value="NONRIBOSOMAL PEPTIDE SYNTHETASE"/>
    <property type="match status" value="1"/>
</dbReference>
<protein>
    <submittedName>
        <fullName evidence="6">Non-ribosomal peptide synthetase</fullName>
    </submittedName>
</protein>
<feature type="region of interest" description="Disordered" evidence="4">
    <location>
        <begin position="1"/>
        <end position="175"/>
    </location>
</feature>
<keyword evidence="7" id="KW-1185">Reference proteome</keyword>
<dbReference type="Gene3D" id="3.30.300.30">
    <property type="match status" value="1"/>
</dbReference>
<dbReference type="GO" id="GO:0003824">
    <property type="term" value="F:catalytic activity"/>
    <property type="evidence" value="ECO:0007669"/>
    <property type="project" value="InterPro"/>
</dbReference>
<dbReference type="InterPro" id="IPR025110">
    <property type="entry name" value="AMP-bd_C"/>
</dbReference>
<dbReference type="GO" id="GO:0031177">
    <property type="term" value="F:phosphopantetheine binding"/>
    <property type="evidence" value="ECO:0007669"/>
    <property type="project" value="InterPro"/>
</dbReference>
<evidence type="ECO:0000256" key="1">
    <source>
        <dbReference type="ARBA" id="ARBA00001957"/>
    </source>
</evidence>
<dbReference type="PROSITE" id="PS50075">
    <property type="entry name" value="CARRIER"/>
    <property type="match status" value="1"/>
</dbReference>
<dbReference type="PANTHER" id="PTHR45527:SF1">
    <property type="entry name" value="FATTY ACID SYNTHASE"/>
    <property type="match status" value="1"/>
</dbReference>
<dbReference type="EMBL" id="CP034550">
    <property type="protein sequence ID" value="QFZ21131.1"/>
    <property type="molecule type" value="Genomic_DNA"/>
</dbReference>
<dbReference type="SUPFAM" id="SSF56801">
    <property type="entry name" value="Acetyl-CoA synthetase-like"/>
    <property type="match status" value="1"/>
</dbReference>
<organism evidence="6 7">
    <name type="scientific">Saccharothrix syringae</name>
    <name type="common">Nocardiopsis syringae</name>
    <dbReference type="NCBI Taxonomy" id="103733"/>
    <lineage>
        <taxon>Bacteria</taxon>
        <taxon>Bacillati</taxon>
        <taxon>Actinomycetota</taxon>
        <taxon>Actinomycetes</taxon>
        <taxon>Pseudonocardiales</taxon>
        <taxon>Pseudonocardiaceae</taxon>
        <taxon>Saccharothrix</taxon>
    </lineage>
</organism>
<feature type="compositionally biased region" description="Low complexity" evidence="4">
    <location>
        <begin position="76"/>
        <end position="93"/>
    </location>
</feature>
<evidence type="ECO:0000259" key="5">
    <source>
        <dbReference type="PROSITE" id="PS50075"/>
    </source>
</evidence>
<feature type="compositionally biased region" description="Low complexity" evidence="4">
    <location>
        <begin position="1"/>
        <end position="13"/>
    </location>
</feature>
<reference evidence="7" key="1">
    <citation type="journal article" date="2021" name="Curr. Microbiol.">
        <title>Complete genome of nocamycin-producing strain Saccharothrix syringae NRRL B-16468 reveals the biosynthetic potential for secondary metabolites.</title>
        <authorList>
            <person name="Mo X."/>
            <person name="Yang S."/>
        </authorList>
    </citation>
    <scope>NUCLEOTIDE SEQUENCE [LARGE SCALE GENOMIC DNA]</scope>
    <source>
        <strain evidence="7">ATCC 51364 / DSM 43886 / JCM 6844 / KCTC 9398 / NBRC 14523 / NRRL B-16468 / INA 2240</strain>
    </source>
</reference>
<dbReference type="InterPro" id="IPR023213">
    <property type="entry name" value="CAT-like_dom_sf"/>
</dbReference>
<dbReference type="SUPFAM" id="SSF52777">
    <property type="entry name" value="CoA-dependent acyltransferases"/>
    <property type="match status" value="2"/>
</dbReference>
<dbReference type="GO" id="GO:0044550">
    <property type="term" value="P:secondary metabolite biosynthetic process"/>
    <property type="evidence" value="ECO:0007669"/>
    <property type="project" value="TreeGrafter"/>
</dbReference>
<dbReference type="Pfam" id="PF00550">
    <property type="entry name" value="PP-binding"/>
    <property type="match status" value="1"/>
</dbReference>
<dbReference type="Gene3D" id="3.30.559.10">
    <property type="entry name" value="Chloramphenicol acetyltransferase-like domain"/>
    <property type="match status" value="1"/>
</dbReference>
<evidence type="ECO:0000256" key="3">
    <source>
        <dbReference type="ARBA" id="ARBA00022553"/>
    </source>
</evidence>
<evidence type="ECO:0000256" key="2">
    <source>
        <dbReference type="ARBA" id="ARBA00022450"/>
    </source>
</evidence>
<dbReference type="InterPro" id="IPR036736">
    <property type="entry name" value="ACP-like_sf"/>
</dbReference>
<dbReference type="Pfam" id="PF00501">
    <property type="entry name" value="AMP-binding"/>
    <property type="match status" value="1"/>
</dbReference>
<dbReference type="InterPro" id="IPR000873">
    <property type="entry name" value="AMP-dep_synth/lig_dom"/>
</dbReference>
<proteinExistence type="predicted"/>
<accession>A0A5Q0H4H5</accession>
<feature type="domain" description="Carrier" evidence="5">
    <location>
        <begin position="657"/>
        <end position="733"/>
    </location>
</feature>
<feature type="compositionally biased region" description="Basic residues" evidence="4">
    <location>
        <begin position="94"/>
        <end position="108"/>
    </location>
</feature>
<dbReference type="GO" id="GO:0008610">
    <property type="term" value="P:lipid biosynthetic process"/>
    <property type="evidence" value="ECO:0007669"/>
    <property type="project" value="UniProtKB-ARBA"/>
</dbReference>
<dbReference type="AlphaFoldDB" id="A0A5Q0H4H5"/>
<dbReference type="Pfam" id="PF00668">
    <property type="entry name" value="Condensation"/>
    <property type="match status" value="1"/>
</dbReference>
<feature type="compositionally biased region" description="Gly residues" evidence="4">
    <location>
        <begin position="46"/>
        <end position="62"/>
    </location>
</feature>
<sequence length="1127" mass="117667">MGGQPVRPRAAVRGVGGPPGRGHRGAAGGAAAVRVRHGDRDAVAGPGDGVGDGVRVGAGGPGAAAAALPGRPPGRARPGPGRPLLRRAGGAVRAGRRARAHLRRHRRAAGPEPARRGRPHRLPGAQARPARTRHPPARLEADGPDRPRPPQRRDAPGEDRVTHPATHPVTHPVTHFVPHPGIHTAFAERVREQPGAVALVHAGGRLTYAELDELSSAIAGELAASGVGPGNVVPVVVPVSARLVATVLAVLKRGAAYAALDPSWPAERLRRIDSLLPGQVAVVEADVDAFPRRAGGAWRPPAITAPGAAMVFFTSGSTGEPKAVVSPHGATTRLFDGCTFATFDRTTVVAQVSAVPWDAFALELWGPLVTGGTCALVEDRPLMPSSLRALVAGAGVNTMFLTTSLFHLVVEEDVAAFAGLRTLMVGGEKLSARHAGRFLAAHPDVRLVNAYGPVESTVFALTHDVRPPDAAGEVPLGRPVPRTSVHVVAGDRECAPGEVGELVVAGDGLALGYLGDPVLTAAKFTTLRLGGRETRAYRTGDLGVVDGAGVFHFRGRGDRQVKVRGHRLEPAGVEHVANAVPGVRRAVVVPVTDDLGTCRALALFFTSDALDAPALRDELRRGLPAYSVPDHVVAVEAFPLSANGKVDTRALLALLPPESTPAGSSDDDVLAECAALIGSADPSRSFFDQGGTSLAAVRLCTRLGARHGRPVPVSRLMTSPTLADFRAWLSTSFAGVQVGQPHLTPMQHSFLVRHQVAGGADVENHCPLRWTITGPLDPDALAAAVQDVHRRHGYLHAAYTDDDLPLARPGDLPAAFALVTTGPDAAPAEPLRSALAEPLDLEAGAPWRAVLVRTPGAWHFGLTAHHIAFDGWSRHRIAEDLSVAYRARAASGEPRWEVAVPSPAETHRALTELASAADVEAQRAFWGAEVADLPTPVFPAGGAGEVVVEHPVDPAVVDAVARDRGVGRSAVLVEAVAEALAVAVGWDDFGVGVPVTRRGTEALELPVGCLIDMVCVRVGGRPAGEAVTRALAHADLPYAEVARLRRSRDPLYRVIAAVQDSPEPRLELPGCEVTWHDEPTAPLAELQVELIAPVGGAAKLRVTRDPGRVDAAVMAVVGERVLKALGG</sequence>
<dbReference type="InterPro" id="IPR042099">
    <property type="entry name" value="ANL_N_sf"/>
</dbReference>
<dbReference type="Gene3D" id="3.40.50.12780">
    <property type="entry name" value="N-terminal domain of ligase-like"/>
    <property type="match status" value="1"/>
</dbReference>
<keyword evidence="2" id="KW-0596">Phosphopantetheine</keyword>
<dbReference type="SMART" id="SM00823">
    <property type="entry name" value="PKS_PP"/>
    <property type="match status" value="1"/>
</dbReference>
<dbReference type="InterPro" id="IPR001242">
    <property type="entry name" value="Condensation_dom"/>
</dbReference>
<evidence type="ECO:0000313" key="7">
    <source>
        <dbReference type="Proteomes" id="UP000325787"/>
    </source>
</evidence>
<dbReference type="InterPro" id="IPR009081">
    <property type="entry name" value="PP-bd_ACP"/>
</dbReference>
<dbReference type="SUPFAM" id="SSF47336">
    <property type="entry name" value="ACP-like"/>
    <property type="match status" value="1"/>
</dbReference>
<dbReference type="InterPro" id="IPR045851">
    <property type="entry name" value="AMP-bd_C_sf"/>
</dbReference>
<dbReference type="InterPro" id="IPR020806">
    <property type="entry name" value="PKS_PP-bd"/>
</dbReference>
<keyword evidence="3" id="KW-0597">Phosphoprotein</keyword>
<feature type="compositionally biased region" description="Basic and acidic residues" evidence="4">
    <location>
        <begin position="137"/>
        <end position="162"/>
    </location>
</feature>
<dbReference type="PROSITE" id="PS00455">
    <property type="entry name" value="AMP_BINDING"/>
    <property type="match status" value="1"/>
</dbReference>
<feature type="compositionally biased region" description="Gly residues" evidence="4">
    <location>
        <begin position="14"/>
        <end position="28"/>
    </location>
</feature>
<dbReference type="Pfam" id="PF13193">
    <property type="entry name" value="AMP-binding_C"/>
    <property type="match status" value="1"/>
</dbReference>
<dbReference type="Gene3D" id="1.10.1200.10">
    <property type="entry name" value="ACP-like"/>
    <property type="match status" value="1"/>
</dbReference>
<dbReference type="GO" id="GO:0005737">
    <property type="term" value="C:cytoplasm"/>
    <property type="evidence" value="ECO:0007669"/>
    <property type="project" value="TreeGrafter"/>
</dbReference>
<dbReference type="Proteomes" id="UP000325787">
    <property type="component" value="Chromosome"/>
</dbReference>
<evidence type="ECO:0000256" key="4">
    <source>
        <dbReference type="SAM" id="MobiDB-lite"/>
    </source>
</evidence>
<dbReference type="Gene3D" id="3.30.559.30">
    <property type="entry name" value="Nonribosomal peptide synthetase, condensation domain"/>
    <property type="match status" value="1"/>
</dbReference>
<dbReference type="InterPro" id="IPR020845">
    <property type="entry name" value="AMP-binding_CS"/>
</dbReference>
<gene>
    <name evidence="6" type="ORF">EKG83_30435</name>
</gene>
<evidence type="ECO:0000313" key="6">
    <source>
        <dbReference type="EMBL" id="QFZ21131.1"/>
    </source>
</evidence>
<dbReference type="GO" id="GO:0043041">
    <property type="term" value="P:amino acid activation for nonribosomal peptide biosynthetic process"/>
    <property type="evidence" value="ECO:0007669"/>
    <property type="project" value="TreeGrafter"/>
</dbReference>
<dbReference type="KEGG" id="ssyi:EKG83_30435"/>